<feature type="region of interest" description="Disordered" evidence="1">
    <location>
        <begin position="56"/>
        <end position="76"/>
    </location>
</feature>
<keyword evidence="3" id="KW-1185">Reference proteome</keyword>
<gene>
    <name evidence="2" type="ORF">DPMN_143200</name>
</gene>
<dbReference type="AlphaFoldDB" id="A0A9D4GFT1"/>
<reference evidence="2" key="1">
    <citation type="journal article" date="2019" name="bioRxiv">
        <title>The Genome of the Zebra Mussel, Dreissena polymorpha: A Resource for Invasive Species Research.</title>
        <authorList>
            <person name="McCartney M.A."/>
            <person name="Auch B."/>
            <person name="Kono T."/>
            <person name="Mallez S."/>
            <person name="Zhang Y."/>
            <person name="Obille A."/>
            <person name="Becker A."/>
            <person name="Abrahante J.E."/>
            <person name="Garbe J."/>
            <person name="Badalamenti J.P."/>
            <person name="Herman A."/>
            <person name="Mangelson H."/>
            <person name="Liachko I."/>
            <person name="Sullivan S."/>
            <person name="Sone E.D."/>
            <person name="Koren S."/>
            <person name="Silverstein K.A.T."/>
            <person name="Beckman K.B."/>
            <person name="Gohl D.M."/>
        </authorList>
    </citation>
    <scope>NUCLEOTIDE SEQUENCE</scope>
    <source>
        <strain evidence="2">Duluth1</strain>
        <tissue evidence="2">Whole animal</tissue>
    </source>
</reference>
<organism evidence="2 3">
    <name type="scientific">Dreissena polymorpha</name>
    <name type="common">Zebra mussel</name>
    <name type="synonym">Mytilus polymorpha</name>
    <dbReference type="NCBI Taxonomy" id="45954"/>
    <lineage>
        <taxon>Eukaryota</taxon>
        <taxon>Metazoa</taxon>
        <taxon>Spiralia</taxon>
        <taxon>Lophotrochozoa</taxon>
        <taxon>Mollusca</taxon>
        <taxon>Bivalvia</taxon>
        <taxon>Autobranchia</taxon>
        <taxon>Heteroconchia</taxon>
        <taxon>Euheterodonta</taxon>
        <taxon>Imparidentia</taxon>
        <taxon>Neoheterodontei</taxon>
        <taxon>Myida</taxon>
        <taxon>Dreissenoidea</taxon>
        <taxon>Dreissenidae</taxon>
        <taxon>Dreissena</taxon>
    </lineage>
</organism>
<name>A0A9D4GFT1_DREPO</name>
<sequence>MSSHYDNQSEGRMSDNDDTPLVKLIRRRVHERSNSSDSDDEIPLVELKRKYRLKAERMREHKRSNSGDRSDHSDMEVTVVVNASPRSIKEHYSDKNDVVIDLIRKMLK</sequence>
<feature type="compositionally biased region" description="Basic and acidic residues" evidence="1">
    <location>
        <begin position="56"/>
        <end position="75"/>
    </location>
</feature>
<protein>
    <submittedName>
        <fullName evidence="2">Uncharacterized protein</fullName>
    </submittedName>
</protein>
<reference evidence="2" key="2">
    <citation type="submission" date="2020-11" db="EMBL/GenBank/DDBJ databases">
        <authorList>
            <person name="McCartney M.A."/>
            <person name="Auch B."/>
            <person name="Kono T."/>
            <person name="Mallez S."/>
            <person name="Becker A."/>
            <person name="Gohl D.M."/>
            <person name="Silverstein K.A.T."/>
            <person name="Koren S."/>
            <person name="Bechman K.B."/>
            <person name="Herman A."/>
            <person name="Abrahante J.E."/>
            <person name="Garbe J."/>
        </authorList>
    </citation>
    <scope>NUCLEOTIDE SEQUENCE</scope>
    <source>
        <strain evidence="2">Duluth1</strain>
        <tissue evidence="2">Whole animal</tissue>
    </source>
</reference>
<evidence type="ECO:0000313" key="2">
    <source>
        <dbReference type="EMBL" id="KAH3814694.1"/>
    </source>
</evidence>
<dbReference type="EMBL" id="JAIWYP010000006">
    <property type="protein sequence ID" value="KAH3814694.1"/>
    <property type="molecule type" value="Genomic_DNA"/>
</dbReference>
<accession>A0A9D4GFT1</accession>
<feature type="region of interest" description="Disordered" evidence="1">
    <location>
        <begin position="1"/>
        <end position="22"/>
    </location>
</feature>
<dbReference type="Proteomes" id="UP000828390">
    <property type="component" value="Unassembled WGS sequence"/>
</dbReference>
<proteinExistence type="predicted"/>
<evidence type="ECO:0000313" key="3">
    <source>
        <dbReference type="Proteomes" id="UP000828390"/>
    </source>
</evidence>
<comment type="caution">
    <text evidence="2">The sequence shown here is derived from an EMBL/GenBank/DDBJ whole genome shotgun (WGS) entry which is preliminary data.</text>
</comment>
<evidence type="ECO:0000256" key="1">
    <source>
        <dbReference type="SAM" id="MobiDB-lite"/>
    </source>
</evidence>